<dbReference type="AlphaFoldDB" id="A0A6P2BQI3"/>
<evidence type="ECO:0000259" key="6">
    <source>
        <dbReference type="Pfam" id="PF00441"/>
    </source>
</evidence>
<gene>
    <name evidence="8" type="ORF">EAS64_38200</name>
</gene>
<keyword evidence="3" id="KW-0285">Flavoprotein</keyword>
<name>A0A6P2BQI3_9ACTN</name>
<dbReference type="Proteomes" id="UP000460272">
    <property type="component" value="Unassembled WGS sequence"/>
</dbReference>
<dbReference type="InterPro" id="IPR009075">
    <property type="entry name" value="AcylCo_DH/oxidase_C"/>
</dbReference>
<keyword evidence="4" id="KW-0274">FAD</keyword>
<evidence type="ECO:0000256" key="2">
    <source>
        <dbReference type="ARBA" id="ARBA00009347"/>
    </source>
</evidence>
<evidence type="ECO:0000256" key="5">
    <source>
        <dbReference type="ARBA" id="ARBA00023002"/>
    </source>
</evidence>
<dbReference type="GO" id="GO:0050660">
    <property type="term" value="F:flavin adenine dinucleotide binding"/>
    <property type="evidence" value="ECO:0007669"/>
    <property type="project" value="InterPro"/>
</dbReference>
<dbReference type="SUPFAM" id="SSF56645">
    <property type="entry name" value="Acyl-CoA dehydrogenase NM domain-like"/>
    <property type="match status" value="1"/>
</dbReference>
<dbReference type="RefSeq" id="WP_145861290.1">
    <property type="nucleotide sequence ID" value="NZ_RPFW01000009.1"/>
</dbReference>
<evidence type="ECO:0000256" key="3">
    <source>
        <dbReference type="ARBA" id="ARBA00022630"/>
    </source>
</evidence>
<dbReference type="GO" id="GO:0003995">
    <property type="term" value="F:acyl-CoA dehydrogenase activity"/>
    <property type="evidence" value="ECO:0007669"/>
    <property type="project" value="TreeGrafter"/>
</dbReference>
<reference evidence="8 9" key="1">
    <citation type="submission" date="2018-11" db="EMBL/GenBank/DDBJ databases">
        <title>Trebonia kvetii gen.nov., sp.nov., a novel acidophilic actinobacterium, and proposal of the new actinobacterial family Treboniaceae fam. nov.</title>
        <authorList>
            <person name="Rapoport D."/>
            <person name="Sagova-Mareckova M."/>
            <person name="Sedlacek I."/>
            <person name="Provaznik J."/>
            <person name="Kralova S."/>
            <person name="Pavlinic D."/>
            <person name="Benes V."/>
            <person name="Kopecky J."/>
        </authorList>
    </citation>
    <scope>NUCLEOTIDE SEQUENCE [LARGE SCALE GENOMIC DNA]</scope>
    <source>
        <strain evidence="8 9">15Tr583</strain>
    </source>
</reference>
<keyword evidence="5" id="KW-0560">Oxidoreductase</keyword>
<sequence length="329" mass="34081">MDTREQAALREAVRDFLGKHHDSQAWARLTGELGLTGLAVPECYGGAGAGLAEVAVAVEETGRVLLPAPYLSTALAGAVLSEGGAVPGAEFLPGIASGALRAAFALGDSVTASGGRLTGVAQHVLDGAEADLFVVRTGDALFAVRAADAVVTPADTLDQSRSQAAVEFRDAPALAAGCAAERAEELLRVMLAVESAGAAAHCLDVTVGYLNTRVQFGRPIGAFQALRHRCADLAVEVASARATAYAAVRAAASPDGSPAELAVLGPLAKRHCVDVFWHVAAEMIQLHGGIGFTWEHEAHRYLKRAKTSQLLHGTPAELRRLVSQRAGLC</sequence>
<comment type="cofactor">
    <cofactor evidence="1">
        <name>FAD</name>
        <dbReference type="ChEBI" id="CHEBI:57692"/>
    </cofactor>
</comment>
<dbReference type="PANTHER" id="PTHR43884">
    <property type="entry name" value="ACYL-COA DEHYDROGENASE"/>
    <property type="match status" value="1"/>
</dbReference>
<feature type="domain" description="Acyl-CoA dehydrogenase/oxidase N-terminal" evidence="7">
    <location>
        <begin position="3"/>
        <end position="98"/>
    </location>
</feature>
<dbReference type="Gene3D" id="1.20.140.10">
    <property type="entry name" value="Butyryl-CoA Dehydrogenase, subunit A, domain 3"/>
    <property type="match status" value="1"/>
</dbReference>
<comment type="caution">
    <text evidence="8">The sequence shown here is derived from an EMBL/GenBank/DDBJ whole genome shotgun (WGS) entry which is preliminary data.</text>
</comment>
<dbReference type="OrthoDB" id="4607453at2"/>
<feature type="domain" description="Acyl-CoA dehydrogenase/oxidase C-terminal" evidence="6">
    <location>
        <begin position="187"/>
        <end position="325"/>
    </location>
</feature>
<dbReference type="PANTHER" id="PTHR43884:SF20">
    <property type="entry name" value="ACYL-COA DEHYDROGENASE FADE28"/>
    <property type="match status" value="1"/>
</dbReference>
<dbReference type="EMBL" id="RPFW01000009">
    <property type="protein sequence ID" value="TVZ00456.1"/>
    <property type="molecule type" value="Genomic_DNA"/>
</dbReference>
<keyword evidence="9" id="KW-1185">Reference proteome</keyword>
<dbReference type="InterPro" id="IPR037069">
    <property type="entry name" value="AcylCoA_DH/ox_N_sf"/>
</dbReference>
<evidence type="ECO:0000313" key="8">
    <source>
        <dbReference type="EMBL" id="TVZ00456.1"/>
    </source>
</evidence>
<protein>
    <submittedName>
        <fullName evidence="8">Acyl-CoA dehydrogenase</fullName>
    </submittedName>
</protein>
<proteinExistence type="inferred from homology"/>
<dbReference type="InterPro" id="IPR013786">
    <property type="entry name" value="AcylCoA_DH/ox_N"/>
</dbReference>
<evidence type="ECO:0000313" key="9">
    <source>
        <dbReference type="Proteomes" id="UP000460272"/>
    </source>
</evidence>
<comment type="similarity">
    <text evidence="2">Belongs to the acyl-CoA dehydrogenase family.</text>
</comment>
<dbReference type="InterPro" id="IPR036250">
    <property type="entry name" value="AcylCo_DH-like_C"/>
</dbReference>
<dbReference type="Pfam" id="PF00441">
    <property type="entry name" value="Acyl-CoA_dh_1"/>
    <property type="match status" value="1"/>
</dbReference>
<dbReference type="InterPro" id="IPR009100">
    <property type="entry name" value="AcylCoA_DH/oxidase_NM_dom_sf"/>
</dbReference>
<evidence type="ECO:0000259" key="7">
    <source>
        <dbReference type="Pfam" id="PF02771"/>
    </source>
</evidence>
<dbReference type="SUPFAM" id="SSF47203">
    <property type="entry name" value="Acyl-CoA dehydrogenase C-terminal domain-like"/>
    <property type="match status" value="1"/>
</dbReference>
<evidence type="ECO:0000256" key="4">
    <source>
        <dbReference type="ARBA" id="ARBA00022827"/>
    </source>
</evidence>
<organism evidence="8 9">
    <name type="scientific">Trebonia kvetii</name>
    <dbReference type="NCBI Taxonomy" id="2480626"/>
    <lineage>
        <taxon>Bacteria</taxon>
        <taxon>Bacillati</taxon>
        <taxon>Actinomycetota</taxon>
        <taxon>Actinomycetes</taxon>
        <taxon>Streptosporangiales</taxon>
        <taxon>Treboniaceae</taxon>
        <taxon>Trebonia</taxon>
    </lineage>
</organism>
<dbReference type="Pfam" id="PF02771">
    <property type="entry name" value="Acyl-CoA_dh_N"/>
    <property type="match status" value="1"/>
</dbReference>
<dbReference type="Gene3D" id="1.10.540.10">
    <property type="entry name" value="Acyl-CoA dehydrogenase/oxidase, N-terminal domain"/>
    <property type="match status" value="1"/>
</dbReference>
<evidence type="ECO:0000256" key="1">
    <source>
        <dbReference type="ARBA" id="ARBA00001974"/>
    </source>
</evidence>
<accession>A0A6P2BQI3</accession>